<evidence type="ECO:0000313" key="2">
    <source>
        <dbReference type="EMBL" id="RFU75457.1"/>
    </source>
</evidence>
<accession>A0A395NHY5</accession>
<evidence type="ECO:0000256" key="1">
    <source>
        <dbReference type="SAM" id="SignalP"/>
    </source>
</evidence>
<dbReference type="AlphaFoldDB" id="A0A395NHY5"/>
<reference evidence="2 3" key="1">
    <citation type="journal article" date="2018" name="PLoS Pathog.">
        <title>Evolution of structural diversity of trichothecenes, a family of toxins produced by plant pathogenic and entomopathogenic fungi.</title>
        <authorList>
            <person name="Proctor R.H."/>
            <person name="McCormick S.P."/>
            <person name="Kim H.S."/>
            <person name="Cardoza R.E."/>
            <person name="Stanley A.M."/>
            <person name="Lindo L."/>
            <person name="Kelly A."/>
            <person name="Brown D.W."/>
            <person name="Lee T."/>
            <person name="Vaughan M.M."/>
            <person name="Alexander N.J."/>
            <person name="Busman M."/>
            <person name="Gutierrez S."/>
        </authorList>
    </citation>
    <scope>NUCLEOTIDE SEQUENCE [LARGE SCALE GENOMIC DNA]</scope>
    <source>
        <strain evidence="2 3">IBT 40837</strain>
    </source>
</reference>
<evidence type="ECO:0000313" key="3">
    <source>
        <dbReference type="Proteomes" id="UP000266272"/>
    </source>
</evidence>
<protein>
    <submittedName>
        <fullName evidence="2">Uncharacterized protein</fullName>
    </submittedName>
</protein>
<comment type="caution">
    <text evidence="2">The sequence shown here is derived from an EMBL/GenBank/DDBJ whole genome shotgun (WGS) entry which is preliminary data.</text>
</comment>
<proteinExistence type="predicted"/>
<keyword evidence="3" id="KW-1185">Reference proteome</keyword>
<sequence length="224" mass="24973">MARLLPYLLAFATAFVMLQFFPSQARAQATIDNVDDEDATGYSQWVLAESEAGLEPEYWKLLDEEPPELRVKFGRVPGGMVKGWPSKGGFYILGPCFGVELQFLGLDRFHNVPRPSISDPTAAADEEEMHCNKMRQLGATWWENEDDYMNKIYGQPEPTDKDLFVGWPAGGGVWVLNVSRMGASLIGAAGIHNAYNMEERCKAIEQLGGVFYADPKDCPFLDLP</sequence>
<feature type="chain" id="PRO_5017254034" evidence="1">
    <location>
        <begin position="28"/>
        <end position="224"/>
    </location>
</feature>
<dbReference type="Proteomes" id="UP000266272">
    <property type="component" value="Unassembled WGS sequence"/>
</dbReference>
<dbReference type="STRING" id="490622.A0A395NHY5"/>
<gene>
    <name evidence="2" type="ORF">TARUN_6790</name>
</gene>
<dbReference type="EMBL" id="PXOA01000435">
    <property type="protein sequence ID" value="RFU75457.1"/>
    <property type="molecule type" value="Genomic_DNA"/>
</dbReference>
<keyword evidence="1" id="KW-0732">Signal</keyword>
<organism evidence="2 3">
    <name type="scientific">Trichoderma arundinaceum</name>
    <dbReference type="NCBI Taxonomy" id="490622"/>
    <lineage>
        <taxon>Eukaryota</taxon>
        <taxon>Fungi</taxon>
        <taxon>Dikarya</taxon>
        <taxon>Ascomycota</taxon>
        <taxon>Pezizomycotina</taxon>
        <taxon>Sordariomycetes</taxon>
        <taxon>Hypocreomycetidae</taxon>
        <taxon>Hypocreales</taxon>
        <taxon>Hypocreaceae</taxon>
        <taxon>Trichoderma</taxon>
    </lineage>
</organism>
<dbReference type="OrthoDB" id="4487429at2759"/>
<feature type="signal peptide" evidence="1">
    <location>
        <begin position="1"/>
        <end position="27"/>
    </location>
</feature>
<name>A0A395NHY5_TRIAR</name>